<feature type="region of interest" description="Disordered" evidence="2">
    <location>
        <begin position="86"/>
        <end position="147"/>
    </location>
</feature>
<evidence type="ECO:0000313" key="4">
    <source>
        <dbReference type="EMBL" id="CCA68155.1"/>
    </source>
</evidence>
<evidence type="ECO:0000256" key="1">
    <source>
        <dbReference type="ARBA" id="ARBA00022729"/>
    </source>
</evidence>
<keyword evidence="5" id="KW-1185">Reference proteome</keyword>
<sequence length="250" mass="26239">MLVLRTLPLFVFLGLSSSASALVASSFERRDGAVVGAAHGVHRRHAHAPVLPRAAAPLAQPDAAPAPVSPAPGHVLTRKSIAERRALRQKRCAARGTPSSSASPNVPTDVPVNVGNNPIPPPPAPTSTQQAQPQPQPPSNSGGDTFTGQLTFYDIGLGACGWTNNNGEMVAAVSHLLYDGFDGYWGTNPNNNPICGKKAVIHFEGKEITVTIVDRCEGCALHDVDLSPTAFNLVADPNRGRLDGATWHFA</sequence>
<feature type="chain" id="PRO_5003468608" evidence="3">
    <location>
        <begin position="22"/>
        <end position="250"/>
    </location>
</feature>
<dbReference type="PANTHER" id="PTHR31836:SF28">
    <property type="entry name" value="SRCR DOMAIN-CONTAINING PROTEIN-RELATED"/>
    <property type="match status" value="1"/>
</dbReference>
<feature type="signal peptide" evidence="3">
    <location>
        <begin position="1"/>
        <end position="21"/>
    </location>
</feature>
<gene>
    <name evidence="4" type="ORF">PIIN_02021</name>
</gene>
<reference evidence="4 5" key="1">
    <citation type="journal article" date="2011" name="PLoS Pathog.">
        <title>Endophytic Life Strategies Decoded by Genome and Transcriptome Analyses of the Mutualistic Root Symbiont Piriformospora indica.</title>
        <authorList>
            <person name="Zuccaro A."/>
            <person name="Lahrmann U."/>
            <person name="Guldener U."/>
            <person name="Langen G."/>
            <person name="Pfiffi S."/>
            <person name="Biedenkopf D."/>
            <person name="Wong P."/>
            <person name="Samans B."/>
            <person name="Grimm C."/>
            <person name="Basiewicz M."/>
            <person name="Murat C."/>
            <person name="Martin F."/>
            <person name="Kogel K.H."/>
        </authorList>
    </citation>
    <scope>NUCLEOTIDE SEQUENCE [LARGE SCALE GENOMIC DNA]</scope>
    <source>
        <strain evidence="4 5">DSM 11827</strain>
    </source>
</reference>
<dbReference type="EMBL" id="CAFZ01000027">
    <property type="protein sequence ID" value="CCA68155.1"/>
    <property type="molecule type" value="Genomic_DNA"/>
</dbReference>
<dbReference type="InParanoid" id="G4TA12"/>
<dbReference type="OMA" id="WETVTDI"/>
<dbReference type="HOGENOM" id="CLU_103017_0_0_1"/>
<dbReference type="PANTHER" id="PTHR31836">
    <property type="match status" value="1"/>
</dbReference>
<dbReference type="CDD" id="cd22191">
    <property type="entry name" value="DPBB_RlpA_EXP_N-like"/>
    <property type="match status" value="1"/>
</dbReference>
<evidence type="ECO:0000256" key="2">
    <source>
        <dbReference type="SAM" id="MobiDB-lite"/>
    </source>
</evidence>
<dbReference type="OrthoDB" id="623670at2759"/>
<dbReference type="AlphaFoldDB" id="G4TA12"/>
<evidence type="ECO:0000313" key="5">
    <source>
        <dbReference type="Proteomes" id="UP000007148"/>
    </source>
</evidence>
<accession>G4TA12</accession>
<dbReference type="STRING" id="1109443.G4TA12"/>
<name>G4TA12_SERID</name>
<feature type="compositionally biased region" description="Polar residues" evidence="2">
    <location>
        <begin position="97"/>
        <end position="106"/>
    </location>
</feature>
<comment type="caution">
    <text evidence="4">The sequence shown here is derived from an EMBL/GenBank/DDBJ whole genome shotgun (WGS) entry which is preliminary data.</text>
</comment>
<organism evidence="4 5">
    <name type="scientific">Serendipita indica (strain DSM 11827)</name>
    <name type="common">Root endophyte fungus</name>
    <name type="synonym">Piriformospora indica</name>
    <dbReference type="NCBI Taxonomy" id="1109443"/>
    <lineage>
        <taxon>Eukaryota</taxon>
        <taxon>Fungi</taxon>
        <taxon>Dikarya</taxon>
        <taxon>Basidiomycota</taxon>
        <taxon>Agaricomycotina</taxon>
        <taxon>Agaricomycetes</taxon>
        <taxon>Sebacinales</taxon>
        <taxon>Serendipitaceae</taxon>
        <taxon>Serendipita</taxon>
    </lineage>
</organism>
<protein>
    <submittedName>
        <fullName evidence="4">Related to rasp f 7 allergen</fullName>
    </submittedName>
</protein>
<dbReference type="InterPro" id="IPR036908">
    <property type="entry name" value="RlpA-like_sf"/>
</dbReference>
<keyword evidence="1 3" id="KW-0732">Signal</keyword>
<evidence type="ECO:0000256" key="3">
    <source>
        <dbReference type="SAM" id="SignalP"/>
    </source>
</evidence>
<dbReference type="SUPFAM" id="SSF50685">
    <property type="entry name" value="Barwin-like endoglucanases"/>
    <property type="match status" value="1"/>
</dbReference>
<dbReference type="Proteomes" id="UP000007148">
    <property type="component" value="Unassembled WGS sequence"/>
</dbReference>
<dbReference type="Gene3D" id="2.40.40.10">
    <property type="entry name" value="RlpA-like domain"/>
    <property type="match status" value="1"/>
</dbReference>
<dbReference type="InterPro" id="IPR051477">
    <property type="entry name" value="Expansin_CellWall"/>
</dbReference>
<dbReference type="eggNOG" id="ENOG502S2E4">
    <property type="taxonomic scope" value="Eukaryota"/>
</dbReference>
<proteinExistence type="predicted"/>